<gene>
    <name evidence="1" type="ORF">NNL38_07310</name>
</gene>
<accession>A0ABY5GIB4</accession>
<dbReference type="Proteomes" id="UP001057998">
    <property type="component" value="Chromosome 1"/>
</dbReference>
<proteinExistence type="predicted"/>
<protein>
    <submittedName>
        <fullName evidence="1">Uncharacterized protein</fullName>
    </submittedName>
</protein>
<evidence type="ECO:0000313" key="1">
    <source>
        <dbReference type="EMBL" id="UTV29030.1"/>
    </source>
</evidence>
<reference evidence="1" key="1">
    <citation type="submission" date="2022-07" db="EMBL/GenBank/DDBJ databases">
        <title>Genome sequencing of Photobacterium atrarenae GJH2-4.</title>
        <authorList>
            <person name="Park S.-J."/>
        </authorList>
    </citation>
    <scope>NUCLEOTIDE SEQUENCE</scope>
    <source>
        <strain evidence="1">GJH2-4</strain>
    </source>
</reference>
<dbReference type="EMBL" id="CP101508">
    <property type="protein sequence ID" value="UTV29030.1"/>
    <property type="molecule type" value="Genomic_DNA"/>
</dbReference>
<organism evidence="1 2">
    <name type="scientific">Photobacterium atrarenae</name>
    <dbReference type="NCBI Taxonomy" id="865757"/>
    <lineage>
        <taxon>Bacteria</taxon>
        <taxon>Pseudomonadati</taxon>
        <taxon>Pseudomonadota</taxon>
        <taxon>Gammaproteobacteria</taxon>
        <taxon>Vibrionales</taxon>
        <taxon>Vibrionaceae</taxon>
        <taxon>Photobacterium</taxon>
    </lineage>
</organism>
<dbReference type="RefSeq" id="WP_255390354.1">
    <property type="nucleotide sequence ID" value="NZ_CP101508.1"/>
</dbReference>
<keyword evidence="2" id="KW-1185">Reference proteome</keyword>
<evidence type="ECO:0000313" key="2">
    <source>
        <dbReference type="Proteomes" id="UP001057998"/>
    </source>
</evidence>
<name>A0ABY5GIB4_9GAMM</name>
<sequence>MKVMVIVKASPSSEAGSMPNETLLTAMSDDNQKLVRSGIMSAGERLPNGFEDKVSKCNFL</sequence>